<accession>A0A7V9AC56</accession>
<dbReference type="AlphaFoldDB" id="A0A7V9AC56"/>
<dbReference type="EMBL" id="JACEFB010000007">
    <property type="protein sequence ID" value="MBA2226659.1"/>
    <property type="molecule type" value="Genomic_DNA"/>
</dbReference>
<feature type="compositionally biased region" description="Gly residues" evidence="1">
    <location>
        <begin position="76"/>
        <end position="87"/>
    </location>
</feature>
<reference evidence="3 4" key="1">
    <citation type="submission" date="2020-07" db="EMBL/GenBank/DDBJ databases">
        <title>Thermogemmata thermophila gen. nov., sp. nov., a novel moderate thermophilic planctomycete from a Kamchatka hot spring.</title>
        <authorList>
            <person name="Elcheninov A.G."/>
            <person name="Podosokorskaya O.A."/>
            <person name="Kovaleva O.L."/>
            <person name="Novikov A."/>
            <person name="Bonch-Osmolovskaya E.A."/>
            <person name="Toshchakov S.V."/>
            <person name="Kublanov I.V."/>
        </authorList>
    </citation>
    <scope>NUCLEOTIDE SEQUENCE [LARGE SCALE GENOMIC DNA]</scope>
    <source>
        <strain evidence="3 4">2918</strain>
    </source>
</reference>
<feature type="region of interest" description="Disordered" evidence="1">
    <location>
        <begin position="198"/>
        <end position="218"/>
    </location>
</feature>
<keyword evidence="4" id="KW-1185">Reference proteome</keyword>
<feature type="region of interest" description="Disordered" evidence="1">
    <location>
        <begin position="76"/>
        <end position="103"/>
    </location>
</feature>
<evidence type="ECO:0000256" key="2">
    <source>
        <dbReference type="SAM" id="Phobius"/>
    </source>
</evidence>
<feature type="transmembrane region" description="Helical" evidence="2">
    <location>
        <begin position="20"/>
        <end position="36"/>
    </location>
</feature>
<evidence type="ECO:0000256" key="1">
    <source>
        <dbReference type="SAM" id="MobiDB-lite"/>
    </source>
</evidence>
<proteinExistence type="predicted"/>
<keyword evidence="2" id="KW-0812">Transmembrane</keyword>
<dbReference type="RefSeq" id="WP_194538104.1">
    <property type="nucleotide sequence ID" value="NZ_JACEFB010000007.1"/>
</dbReference>
<gene>
    <name evidence="3" type="ORF">H0921_10850</name>
</gene>
<keyword evidence="2" id="KW-1133">Transmembrane helix</keyword>
<organism evidence="3 4">
    <name type="scientific">Thermogemmata fonticola</name>
    <dbReference type="NCBI Taxonomy" id="2755323"/>
    <lineage>
        <taxon>Bacteria</taxon>
        <taxon>Pseudomonadati</taxon>
        <taxon>Planctomycetota</taxon>
        <taxon>Planctomycetia</taxon>
        <taxon>Gemmatales</taxon>
        <taxon>Gemmataceae</taxon>
        <taxon>Thermogemmata</taxon>
    </lineage>
</organism>
<dbReference type="Proteomes" id="UP000542342">
    <property type="component" value="Unassembled WGS sequence"/>
</dbReference>
<sequence length="218" mass="23903">MMAIWQEIVNFWNWLTSPSVIPWVGMAAAVLAALSVDPKGWLKAPGQGLRRAGQVALLWLVLVWLFPWTSCSKTNGTGGSSGSGDGGELPPPTPPQPDGRTPTDLLQTLEQADLVIRFVPLPNDPATAQEFACDLHYKDEAKGSQAISIRATKMQDFDRQLEQHLRKVPLPRKTPKVVVFQSPSPGENVLRRIREKITASLPNPTVEESQPPEADAKK</sequence>
<evidence type="ECO:0000313" key="4">
    <source>
        <dbReference type="Proteomes" id="UP000542342"/>
    </source>
</evidence>
<comment type="caution">
    <text evidence="3">The sequence shown here is derived from an EMBL/GenBank/DDBJ whole genome shotgun (WGS) entry which is preliminary data.</text>
</comment>
<evidence type="ECO:0000313" key="3">
    <source>
        <dbReference type="EMBL" id="MBA2226659.1"/>
    </source>
</evidence>
<protein>
    <submittedName>
        <fullName evidence="3">Uncharacterized protein</fullName>
    </submittedName>
</protein>
<name>A0A7V9AC56_9BACT</name>
<keyword evidence="2" id="KW-0472">Membrane</keyword>
<feature type="transmembrane region" description="Helical" evidence="2">
    <location>
        <begin position="48"/>
        <end position="68"/>
    </location>
</feature>